<organism evidence="1 2">
    <name type="scientific">Parapedobacter koreensis</name>
    <dbReference type="NCBI Taxonomy" id="332977"/>
    <lineage>
        <taxon>Bacteria</taxon>
        <taxon>Pseudomonadati</taxon>
        <taxon>Bacteroidota</taxon>
        <taxon>Sphingobacteriia</taxon>
        <taxon>Sphingobacteriales</taxon>
        <taxon>Sphingobacteriaceae</taxon>
        <taxon>Parapedobacter</taxon>
    </lineage>
</organism>
<dbReference type="CDD" id="cd19166">
    <property type="entry name" value="HemeO-bac"/>
    <property type="match status" value="1"/>
</dbReference>
<dbReference type="Proteomes" id="UP000198916">
    <property type="component" value="Unassembled WGS sequence"/>
</dbReference>
<keyword evidence="2" id="KW-1185">Reference proteome</keyword>
<evidence type="ECO:0000313" key="2">
    <source>
        <dbReference type="Proteomes" id="UP000198916"/>
    </source>
</evidence>
<dbReference type="EMBL" id="FNZR01000002">
    <property type="protein sequence ID" value="SEK76836.1"/>
    <property type="molecule type" value="Genomic_DNA"/>
</dbReference>
<dbReference type="AlphaFoldDB" id="A0A1H7JR86"/>
<evidence type="ECO:0000313" key="1">
    <source>
        <dbReference type="EMBL" id="SEK76836.1"/>
    </source>
</evidence>
<dbReference type="Pfam" id="PF01126">
    <property type="entry name" value="Heme_oxygenase"/>
    <property type="match status" value="1"/>
</dbReference>
<dbReference type="InterPro" id="IPR016053">
    <property type="entry name" value="Haem_Oase-like"/>
</dbReference>
<dbReference type="GO" id="GO:0006788">
    <property type="term" value="P:heme oxidation"/>
    <property type="evidence" value="ECO:0007669"/>
    <property type="project" value="InterPro"/>
</dbReference>
<gene>
    <name evidence="1" type="ORF">SAMN05421740_102642</name>
</gene>
<dbReference type="SUPFAM" id="SSF48613">
    <property type="entry name" value="Heme oxygenase-like"/>
    <property type="match status" value="1"/>
</dbReference>
<name>A0A1H7JR86_9SPHI</name>
<reference evidence="2" key="1">
    <citation type="submission" date="2016-10" db="EMBL/GenBank/DDBJ databases">
        <authorList>
            <person name="Varghese N."/>
            <person name="Submissions S."/>
        </authorList>
    </citation>
    <scope>NUCLEOTIDE SEQUENCE [LARGE SCALE GENOMIC DNA]</scope>
    <source>
        <strain evidence="2">Jip14</strain>
    </source>
</reference>
<protein>
    <submittedName>
        <fullName evidence="1">Heme oxygenase</fullName>
    </submittedName>
</protein>
<dbReference type="Gene3D" id="1.20.910.10">
    <property type="entry name" value="Heme oxygenase-like"/>
    <property type="match status" value="1"/>
</dbReference>
<accession>A0A1H7JR86</accession>
<proteinExistence type="predicted"/>
<dbReference type="InterPro" id="IPR016084">
    <property type="entry name" value="Haem_Oase-like_multi-hlx"/>
</dbReference>
<sequence>MRNFVSMISNELKSATRVAHQQLEKTVVRRLKGIRSEADYAAFLNYFYAYFRAVERAIAEYITPEVLPDYTERRNSDYLKRDIESLGGTTETLPTAIAPSVDSTAAALGALYVLEGSIMGGPYIVQLLQKQGITAGFSFFSGYGAETGRMWSAFTEALDVQASGTGDRESVLRAAQETFERFGDVFTRDSIATDIV</sequence>
<dbReference type="GO" id="GO:0004392">
    <property type="term" value="F:heme oxygenase (decyclizing) activity"/>
    <property type="evidence" value="ECO:0007669"/>
    <property type="project" value="InterPro"/>
</dbReference>
<dbReference type="STRING" id="332977.SAMN05421740_102642"/>